<evidence type="ECO:0000313" key="1">
    <source>
        <dbReference type="EMBL" id="CDW36759.1"/>
    </source>
</evidence>
<sequence length="71" mass="8169">MERNEIVHSATVDKELPNNWTSLDRFSSNNIEEDTQTVSKEVESIHRLWKIDMEKEDPKGDPTVVEARVSG</sequence>
<dbReference type="EMBL" id="HACA01019398">
    <property type="protein sequence ID" value="CDW36759.1"/>
    <property type="molecule type" value="Transcribed_RNA"/>
</dbReference>
<name>A0A0K2UES5_LEPSM</name>
<dbReference type="AlphaFoldDB" id="A0A0K2UES5"/>
<proteinExistence type="predicted"/>
<organism evidence="1">
    <name type="scientific">Lepeophtheirus salmonis</name>
    <name type="common">Salmon louse</name>
    <name type="synonym">Caligus salmonis</name>
    <dbReference type="NCBI Taxonomy" id="72036"/>
    <lineage>
        <taxon>Eukaryota</taxon>
        <taxon>Metazoa</taxon>
        <taxon>Ecdysozoa</taxon>
        <taxon>Arthropoda</taxon>
        <taxon>Crustacea</taxon>
        <taxon>Multicrustacea</taxon>
        <taxon>Hexanauplia</taxon>
        <taxon>Copepoda</taxon>
        <taxon>Siphonostomatoida</taxon>
        <taxon>Caligidae</taxon>
        <taxon>Lepeophtheirus</taxon>
    </lineage>
</organism>
<reference evidence="1" key="1">
    <citation type="submission" date="2014-05" db="EMBL/GenBank/DDBJ databases">
        <authorList>
            <person name="Chronopoulou M."/>
        </authorList>
    </citation>
    <scope>NUCLEOTIDE SEQUENCE</scope>
    <source>
        <tissue evidence="1">Whole organism</tissue>
    </source>
</reference>
<protein>
    <submittedName>
        <fullName evidence="1">Uncharacterized protein</fullName>
    </submittedName>
</protein>
<accession>A0A0K2UES5</accession>